<dbReference type="PANTHER" id="PTHR21780">
    <property type="entry name" value="TRANSMEMBRANE PROTEIN 209"/>
    <property type="match status" value="1"/>
</dbReference>
<dbReference type="Pfam" id="PF09786">
    <property type="entry name" value="CytochromB561_N"/>
    <property type="match status" value="1"/>
</dbReference>
<dbReference type="InterPro" id="IPR019176">
    <property type="entry name" value="Cytochrome_B561-rel"/>
</dbReference>
<evidence type="ECO:0000256" key="2">
    <source>
        <dbReference type="SAM" id="Phobius"/>
    </source>
</evidence>
<reference evidence="3 4" key="1">
    <citation type="submission" date="2024-01" db="EMBL/GenBank/DDBJ databases">
        <title>The genomes of 5 underutilized Papilionoideae crops provide insights into root nodulation and disease resistanc.</title>
        <authorList>
            <person name="Jiang F."/>
        </authorList>
    </citation>
    <scope>NUCLEOTIDE SEQUENCE [LARGE SCALE GENOMIC DNA]</scope>
    <source>
        <strain evidence="3">LVBAO_FW01</strain>
        <tissue evidence="3">Leaves</tissue>
    </source>
</reference>
<evidence type="ECO:0000313" key="3">
    <source>
        <dbReference type="EMBL" id="KAK7312544.1"/>
    </source>
</evidence>
<feature type="transmembrane region" description="Helical" evidence="2">
    <location>
        <begin position="74"/>
        <end position="96"/>
    </location>
</feature>
<evidence type="ECO:0008006" key="5">
    <source>
        <dbReference type="Google" id="ProtNLM"/>
    </source>
</evidence>
<evidence type="ECO:0000256" key="1">
    <source>
        <dbReference type="SAM" id="MobiDB-lite"/>
    </source>
</evidence>
<keyword evidence="2" id="KW-1133">Transmembrane helix</keyword>
<protein>
    <recommendedName>
        <fullName evidence="5">Transmembrane protein 209</fullName>
    </recommendedName>
</protein>
<feature type="region of interest" description="Disordered" evidence="1">
    <location>
        <begin position="145"/>
        <end position="209"/>
    </location>
</feature>
<dbReference type="GO" id="GO:0016020">
    <property type="term" value="C:membrane"/>
    <property type="evidence" value="ECO:0007669"/>
    <property type="project" value="TreeGrafter"/>
</dbReference>
<comment type="caution">
    <text evidence="3">The sequence shown here is derived from an EMBL/GenBank/DDBJ whole genome shotgun (WGS) entry which is preliminary data.</text>
</comment>
<dbReference type="EMBL" id="JAYMYQ010000009">
    <property type="protein sequence ID" value="KAK7312544.1"/>
    <property type="molecule type" value="Genomic_DNA"/>
</dbReference>
<dbReference type="AlphaFoldDB" id="A0AAN9PWM8"/>
<evidence type="ECO:0000313" key="4">
    <source>
        <dbReference type="Proteomes" id="UP001367508"/>
    </source>
</evidence>
<keyword evidence="2" id="KW-0472">Membrane</keyword>
<gene>
    <name evidence="3" type="ORF">VNO77_36478</name>
</gene>
<feature type="transmembrane region" description="Helical" evidence="2">
    <location>
        <begin position="33"/>
        <end position="54"/>
    </location>
</feature>
<dbReference type="Proteomes" id="UP001367508">
    <property type="component" value="Unassembled WGS sequence"/>
</dbReference>
<keyword evidence="4" id="KW-1185">Reference proteome</keyword>
<keyword evidence="2" id="KW-0812">Transmembrane</keyword>
<sequence length="680" mass="73989">MASSSSSKSKFNVYQNPAFSAVLTSNSLQPSNFTFISILSFFSGSAFAFLAIIFRENGFVHTLTLKTLSPVTAYWLAKTLQALVGIIFIGTVSALLKLVFLRRTRYTAGVVAAKPLPNSNNVNKNEILLTKHQLELLGVKPKVDLAQHDSSKKPPKSKPTLPSSDLLVPLHQPIPSPTRGSSRIDADGSNSNRGAAARSIGTPSRSPGSASLYLAPGLVGLVSPPRSSTGVDSVVSSPWSNRRASSANKITSEDKLEKFLAEVDERINESAGKLSTPPPTVPGFGIVSPGTVTGSGNTSGTTRLTPLRPVRMSPVSQKFNTPPKKGEGDLPPPMSMEESVEAFEHLGVYPQIEQWRDRLRQWFSSILLNPLLNKIDTSHIQVMQAAAKLGISITISQVGNDTLSTGTPAVLPTIDKTQDWQPALTLNEDGLLHQLHSTLVQAIEASKSKLLVPNMQQSQQQTLVPIMQDCVDAITEHQRLQALVKGEWVKGLLPQSSVRADYTVQRIRELAEGTCLKNYEYLGSGEVYDKKNKKWTLELPSDSHLLLYLFCAFLEHPKWMLHVDAMSYAGAQSSKNPLFLGVLPPKERFPEKYIAVVSAVPSVLHPGACILAVGKQGPPIFVLYWDKKLQFSLQGRTALWDSILLLCHKIKVGYGSVIRGMHLGASALSIIPVMEAESED</sequence>
<organism evidence="3 4">
    <name type="scientific">Canavalia gladiata</name>
    <name type="common">Sword bean</name>
    <name type="synonym">Dolichos gladiatus</name>
    <dbReference type="NCBI Taxonomy" id="3824"/>
    <lineage>
        <taxon>Eukaryota</taxon>
        <taxon>Viridiplantae</taxon>
        <taxon>Streptophyta</taxon>
        <taxon>Embryophyta</taxon>
        <taxon>Tracheophyta</taxon>
        <taxon>Spermatophyta</taxon>
        <taxon>Magnoliopsida</taxon>
        <taxon>eudicotyledons</taxon>
        <taxon>Gunneridae</taxon>
        <taxon>Pentapetalae</taxon>
        <taxon>rosids</taxon>
        <taxon>fabids</taxon>
        <taxon>Fabales</taxon>
        <taxon>Fabaceae</taxon>
        <taxon>Papilionoideae</taxon>
        <taxon>50 kb inversion clade</taxon>
        <taxon>NPAAA clade</taxon>
        <taxon>indigoferoid/millettioid clade</taxon>
        <taxon>Phaseoleae</taxon>
        <taxon>Canavalia</taxon>
    </lineage>
</organism>
<accession>A0AAN9PWM8</accession>
<proteinExistence type="predicted"/>
<name>A0AAN9PWM8_CANGL</name>
<dbReference type="PANTHER" id="PTHR21780:SF0">
    <property type="entry name" value="TRANSMEMBRANE PROTEIN 209"/>
    <property type="match status" value="1"/>
</dbReference>